<dbReference type="GO" id="GO:0016787">
    <property type="term" value="F:hydrolase activity"/>
    <property type="evidence" value="ECO:0007669"/>
    <property type="project" value="UniProtKB-KW"/>
</dbReference>
<keyword evidence="4" id="KW-0378">Hydrolase</keyword>
<dbReference type="AlphaFoldDB" id="F3KZ89"/>
<dbReference type="Proteomes" id="UP000005615">
    <property type="component" value="Unassembled WGS sequence"/>
</dbReference>
<comment type="similarity">
    <text evidence="1">Belongs to the UxaA family.</text>
</comment>
<dbReference type="eggNOG" id="COG2721">
    <property type="taxonomic scope" value="Bacteria"/>
</dbReference>
<evidence type="ECO:0000256" key="1">
    <source>
        <dbReference type="ARBA" id="ARBA00010986"/>
    </source>
</evidence>
<dbReference type="InterPro" id="IPR052172">
    <property type="entry name" value="UxaA_altronate/galactarate_dh"/>
</dbReference>
<organism evidence="4 5">
    <name type="scientific">Aequoribacter fuscus</name>
    <dbReference type="NCBI Taxonomy" id="2518989"/>
    <lineage>
        <taxon>Bacteria</taxon>
        <taxon>Pseudomonadati</taxon>
        <taxon>Pseudomonadota</taxon>
        <taxon>Gammaproteobacteria</taxon>
        <taxon>Cellvibrionales</taxon>
        <taxon>Halieaceae</taxon>
        <taxon>Aequoribacter</taxon>
    </lineage>
</organism>
<dbReference type="EMBL" id="AEIG01000011">
    <property type="protein sequence ID" value="EGG30576.1"/>
    <property type="molecule type" value="Genomic_DNA"/>
</dbReference>
<evidence type="ECO:0000256" key="2">
    <source>
        <dbReference type="ARBA" id="ARBA00023239"/>
    </source>
</evidence>
<feature type="domain" description="SAF" evidence="3">
    <location>
        <begin position="10"/>
        <end position="80"/>
    </location>
</feature>
<dbReference type="GO" id="GO:0019698">
    <property type="term" value="P:D-galacturonate catabolic process"/>
    <property type="evidence" value="ECO:0007669"/>
    <property type="project" value="TreeGrafter"/>
</dbReference>
<dbReference type="InterPro" id="IPR007392">
    <property type="entry name" value="GD_AH_second"/>
</dbReference>
<proteinExistence type="inferred from homology"/>
<reference evidence="4 5" key="1">
    <citation type="journal article" date="2011" name="J. Bacteriol.">
        <title>Genome sequence of strain IMCC3088, a proteorhodopsin-containing marine bacterium belonging to the OM60/NOR5 clade.</title>
        <authorList>
            <person name="Jang Y."/>
            <person name="Oh H.M."/>
            <person name="Kang I."/>
            <person name="Lee K."/>
            <person name="Yang S.J."/>
            <person name="Cho J.C."/>
        </authorList>
    </citation>
    <scope>NUCLEOTIDE SEQUENCE [LARGE SCALE GENOMIC DNA]</scope>
    <source>
        <strain evidence="4 5">IMCC3088</strain>
    </source>
</reference>
<name>F3KZ89_9GAMM</name>
<evidence type="ECO:0000259" key="3">
    <source>
        <dbReference type="SMART" id="SM00858"/>
    </source>
</evidence>
<keyword evidence="5" id="KW-1185">Reference proteome</keyword>
<dbReference type="InterPro" id="IPR013974">
    <property type="entry name" value="SAF"/>
</dbReference>
<dbReference type="CDD" id="cd11613">
    <property type="entry name" value="SAF_AH_GD"/>
    <property type="match status" value="1"/>
</dbReference>
<evidence type="ECO:0000313" key="4">
    <source>
        <dbReference type="EMBL" id="EGG30576.1"/>
    </source>
</evidence>
<dbReference type="Pfam" id="PF20629">
    <property type="entry name" value="GD_AH_C"/>
    <property type="match status" value="1"/>
</dbReference>
<dbReference type="GO" id="GO:0016829">
    <property type="term" value="F:lyase activity"/>
    <property type="evidence" value="ECO:0007669"/>
    <property type="project" value="UniProtKB-KW"/>
</dbReference>
<evidence type="ECO:0000313" key="5">
    <source>
        <dbReference type="Proteomes" id="UP000005615"/>
    </source>
</evidence>
<protein>
    <submittedName>
        <fullName evidence="4">Altronate hydrolase</fullName>
    </submittedName>
</protein>
<dbReference type="Pfam" id="PF08666">
    <property type="entry name" value="SAF"/>
    <property type="match status" value="1"/>
</dbReference>
<dbReference type="RefSeq" id="WP_009574729.1">
    <property type="nucleotide sequence ID" value="NZ_AEIG01000011.1"/>
</dbReference>
<keyword evidence="2" id="KW-0456">Lyase</keyword>
<accession>F3KZ89</accession>
<dbReference type="STRING" id="2518989.IMCC3088_200"/>
<sequence length="502" mass="53161">MLTLTLSNEDNVAVARTALAKDVLLPEHRGLACRSDVPQFHKVAIKSIAKGQPVIKYRQVIGVALTDIAAGEHVHDHNCGMTDERIAPATKAKTAELPPDIETSFEGYLRADGEVGTRNYVGIITTVNCSASVAKAIEQYYSQAEVAGRYPNVDGVIAITHGSGCGMNKGEGYELLMRVCAGMSQHPNFGGVMLIGLGCEVLQLSALLDALPDDVRKRSNTLVIQEQGGTRATIEAGIEKMAVLCEVSNTLSRTPQPVSKLRVGLQCGGSDALSGITANPALGRAMDILTSLGGTAILSETPELYGAEQMLRARAASDEVADKLNDRLAWWREYAGKNGAQLDNNPSPGNKAGGLTTILEKSLGAQAKGGTSTMTDVVAYAQLIRKSGLVIMDSPGYDPVSVTGQMASGANLICFTTGRGSVYGSRPAPSIKLATNTPMYEKMTLDMDYNCGEIFDGEISLEDAAVEIYRTIVRVASGEKTKSELHGIGALEFLPWPVGAVL</sequence>
<dbReference type="PANTHER" id="PTHR30536:SF5">
    <property type="entry name" value="ALTRONATE DEHYDRATASE"/>
    <property type="match status" value="1"/>
</dbReference>
<gene>
    <name evidence="4" type="ORF">IMCC3088_200</name>
</gene>
<dbReference type="Gene3D" id="2.30.130.110">
    <property type="match status" value="1"/>
</dbReference>
<dbReference type="Pfam" id="PF04295">
    <property type="entry name" value="GD_AH_second"/>
    <property type="match status" value="1"/>
</dbReference>
<dbReference type="PANTHER" id="PTHR30536">
    <property type="entry name" value="ALTRONATE/GALACTARATE DEHYDRATASE"/>
    <property type="match status" value="1"/>
</dbReference>
<dbReference type="SMART" id="SM00858">
    <property type="entry name" value="SAF"/>
    <property type="match status" value="1"/>
</dbReference>
<dbReference type="InterPro" id="IPR048332">
    <property type="entry name" value="GD_AH_C"/>
</dbReference>
<comment type="caution">
    <text evidence="4">The sequence shown here is derived from an EMBL/GenBank/DDBJ whole genome shotgun (WGS) entry which is preliminary data.</text>
</comment>
<dbReference type="InterPro" id="IPR044144">
    <property type="entry name" value="SAF_UxaA/GarD"/>
</dbReference>